<gene>
    <name evidence="9" type="ORF">URODEC1_LOCUS49758</name>
</gene>
<keyword evidence="2" id="KW-0805">Transcription regulation</keyword>
<keyword evidence="6" id="KW-0539">Nucleus</keyword>
<organism evidence="9 10">
    <name type="scientific">Urochloa decumbens</name>
    <dbReference type="NCBI Taxonomy" id="240449"/>
    <lineage>
        <taxon>Eukaryota</taxon>
        <taxon>Viridiplantae</taxon>
        <taxon>Streptophyta</taxon>
        <taxon>Embryophyta</taxon>
        <taxon>Tracheophyta</taxon>
        <taxon>Spermatophyta</taxon>
        <taxon>Magnoliopsida</taxon>
        <taxon>Liliopsida</taxon>
        <taxon>Poales</taxon>
        <taxon>Poaceae</taxon>
        <taxon>PACMAD clade</taxon>
        <taxon>Panicoideae</taxon>
        <taxon>Panicodae</taxon>
        <taxon>Paniceae</taxon>
        <taxon>Melinidinae</taxon>
        <taxon>Urochloa</taxon>
    </lineage>
</organism>
<protein>
    <recommendedName>
        <fullName evidence="8">RWP-RK domain-containing protein</fullName>
    </recommendedName>
</protein>
<sequence>MANNGYDHDGDVSRFFLQTPPPESHLLAPPDDEPAASHVGAPQEVPAAQMGVAAATLGTTMPLNPDPAMGIPAPATASSKNHPALAVDMQPPQAHGLSDDPAPDDEVMASNDPMPSFEALFDDIVFPNLETMSLNNDDLLFIDDADDERLDALIRSIEDAGNADIGSGVAEGTAVPMPLVEEDEDYLDFVPFVRGELDCSNCRSVREVLHESANHKLHFQVHVSGPETFQHAIFDRTYIDANGQTILNEMVYLDLRQRMHEWVQNFIANSVEMLKNDTSGQLKDSCSTSSDINDPHRELEMDMLTKIFSLLTTPTEAAVAPQFAPEAPQPVLRPEGNTNADDILLAAAKRPGDGLNPAILESYQVAVQDGVFSVNATDNSLLAKQRKRISDVAMEDILKCIHMSKKDAAKELNISSTSLKRLCRKYNTHRWPARKFTAINNKIKKLQEAAKRHVGMQGLLAIKEKMDKLIVEKAQLHASVMKSIQENEKHMGGAGPSGSK</sequence>
<comment type="function">
    <text evidence="1">Putative transcription factor.</text>
</comment>
<keyword evidence="5" id="KW-0804">Transcription</keyword>
<name>A0ABC8ZYA1_9POAL</name>
<dbReference type="InterPro" id="IPR036388">
    <property type="entry name" value="WH-like_DNA-bd_sf"/>
</dbReference>
<evidence type="ECO:0000256" key="3">
    <source>
        <dbReference type="ARBA" id="ARBA00023054"/>
    </source>
</evidence>
<evidence type="ECO:0000256" key="1">
    <source>
        <dbReference type="ARBA" id="ARBA00004049"/>
    </source>
</evidence>
<dbReference type="GO" id="GO:0003677">
    <property type="term" value="F:DNA binding"/>
    <property type="evidence" value="ECO:0007669"/>
    <property type="project" value="UniProtKB-KW"/>
</dbReference>
<dbReference type="PANTHER" id="PTHR46373">
    <property type="entry name" value="PROTEIN RKD4"/>
    <property type="match status" value="1"/>
</dbReference>
<accession>A0ABC8ZYA1</accession>
<keyword evidence="3" id="KW-0175">Coiled coil</keyword>
<evidence type="ECO:0000313" key="10">
    <source>
        <dbReference type="Proteomes" id="UP001497457"/>
    </source>
</evidence>
<proteinExistence type="predicted"/>
<dbReference type="InterPro" id="IPR044607">
    <property type="entry name" value="RKD-like"/>
</dbReference>
<dbReference type="EMBL" id="OZ075112">
    <property type="protein sequence ID" value="CAL4969790.1"/>
    <property type="molecule type" value="Genomic_DNA"/>
</dbReference>
<feature type="domain" description="RWP-RK" evidence="8">
    <location>
        <begin position="379"/>
        <end position="459"/>
    </location>
</feature>
<evidence type="ECO:0000256" key="6">
    <source>
        <dbReference type="ARBA" id="ARBA00023242"/>
    </source>
</evidence>
<reference evidence="9" key="1">
    <citation type="submission" date="2024-10" db="EMBL/GenBank/DDBJ databases">
        <authorList>
            <person name="Ryan C."/>
        </authorList>
    </citation>
    <scope>NUCLEOTIDE SEQUENCE [LARGE SCALE GENOMIC DNA]</scope>
</reference>
<keyword evidence="4" id="KW-0238">DNA-binding</keyword>
<dbReference type="InterPro" id="IPR003035">
    <property type="entry name" value="RWP-RK_dom"/>
</dbReference>
<evidence type="ECO:0000256" key="4">
    <source>
        <dbReference type="ARBA" id="ARBA00023125"/>
    </source>
</evidence>
<dbReference type="Gene3D" id="1.10.10.10">
    <property type="entry name" value="Winged helix-like DNA-binding domain superfamily/Winged helix DNA-binding domain"/>
    <property type="match status" value="1"/>
</dbReference>
<dbReference type="Proteomes" id="UP001497457">
    <property type="component" value="Chromosome 2b"/>
</dbReference>
<feature type="region of interest" description="Disordered" evidence="7">
    <location>
        <begin position="1"/>
        <end position="45"/>
    </location>
</feature>
<dbReference type="AlphaFoldDB" id="A0ABC8ZYA1"/>
<dbReference type="PANTHER" id="PTHR46373:SF3">
    <property type="entry name" value="RWP-RK DOMAIN-CONTAINING PROTEIN"/>
    <property type="match status" value="1"/>
</dbReference>
<evidence type="ECO:0000313" key="9">
    <source>
        <dbReference type="EMBL" id="CAL4969790.1"/>
    </source>
</evidence>
<feature type="compositionally biased region" description="Basic and acidic residues" evidence="7">
    <location>
        <begin position="1"/>
        <end position="12"/>
    </location>
</feature>
<keyword evidence="10" id="KW-1185">Reference proteome</keyword>
<evidence type="ECO:0000256" key="2">
    <source>
        <dbReference type="ARBA" id="ARBA00023015"/>
    </source>
</evidence>
<dbReference type="PROSITE" id="PS51519">
    <property type="entry name" value="RWP_RK"/>
    <property type="match status" value="1"/>
</dbReference>
<dbReference type="Pfam" id="PF02042">
    <property type="entry name" value="RWP-RK"/>
    <property type="match status" value="1"/>
</dbReference>
<evidence type="ECO:0000256" key="5">
    <source>
        <dbReference type="ARBA" id="ARBA00023163"/>
    </source>
</evidence>
<evidence type="ECO:0000259" key="8">
    <source>
        <dbReference type="PROSITE" id="PS51519"/>
    </source>
</evidence>
<evidence type="ECO:0000256" key="7">
    <source>
        <dbReference type="SAM" id="MobiDB-lite"/>
    </source>
</evidence>